<evidence type="ECO:0000313" key="10">
    <source>
        <dbReference type="EMBL" id="KAF9892456.1"/>
    </source>
</evidence>
<evidence type="ECO:0000256" key="6">
    <source>
        <dbReference type="ARBA" id="ARBA00023128"/>
    </source>
</evidence>
<feature type="region of interest" description="Disordered" evidence="9">
    <location>
        <begin position="285"/>
        <end position="320"/>
    </location>
</feature>
<dbReference type="InterPro" id="IPR043519">
    <property type="entry name" value="NT_sf"/>
</dbReference>
<feature type="compositionally biased region" description="Polar residues" evidence="9">
    <location>
        <begin position="48"/>
        <end position="63"/>
    </location>
</feature>
<evidence type="ECO:0000256" key="7">
    <source>
        <dbReference type="ARBA" id="ARBA00023136"/>
    </source>
</evidence>
<comment type="similarity">
    <text evidence="3 8">Belongs to the ATP25 family.</text>
</comment>
<evidence type="ECO:0000313" key="11">
    <source>
        <dbReference type="Proteomes" id="UP001194746"/>
    </source>
</evidence>
<dbReference type="GO" id="GO:0048255">
    <property type="term" value="P:mRNA stabilization"/>
    <property type="evidence" value="ECO:0007669"/>
    <property type="project" value="TreeGrafter"/>
</dbReference>
<comment type="caution">
    <text evidence="10">The sequence shown here is derived from an EMBL/GenBank/DDBJ whole genome shotgun (WGS) entry which is preliminary data.</text>
</comment>
<evidence type="ECO:0000256" key="4">
    <source>
        <dbReference type="ARBA" id="ARBA00022792"/>
    </source>
</evidence>
<dbReference type="GO" id="GO:0005743">
    <property type="term" value="C:mitochondrial inner membrane"/>
    <property type="evidence" value="ECO:0007669"/>
    <property type="project" value="UniProtKB-SubCell"/>
</dbReference>
<dbReference type="InterPro" id="IPR040152">
    <property type="entry name" value="Atp25"/>
</dbReference>
<dbReference type="PANTHER" id="PTHR28087">
    <property type="entry name" value="ATPASE SYNTHESIS PROTEIN 25, MITOCHONDRIAL"/>
    <property type="match status" value="1"/>
</dbReference>
<evidence type="ECO:0000256" key="9">
    <source>
        <dbReference type="SAM" id="MobiDB-lite"/>
    </source>
</evidence>
<comment type="subcellular location">
    <subcellularLocation>
        <location evidence="2 8">Mitochondrion inner membrane</location>
        <topology evidence="2 8">Peripheral membrane protein</topology>
        <orientation evidence="2 8">Matrix side</orientation>
    </subcellularLocation>
</comment>
<accession>A0AAD4CTJ7</accession>
<evidence type="ECO:0000256" key="3">
    <source>
        <dbReference type="ARBA" id="ARBA00010787"/>
    </source>
</evidence>
<dbReference type="AlphaFoldDB" id="A0AAD4CTJ7"/>
<proteinExistence type="inferred from homology"/>
<keyword evidence="7 8" id="KW-0472">Membrane</keyword>
<evidence type="ECO:0000256" key="2">
    <source>
        <dbReference type="ARBA" id="ARBA00004443"/>
    </source>
</evidence>
<protein>
    <recommendedName>
        <fullName evidence="8">ATPase synthesis protein 25</fullName>
    </recommendedName>
</protein>
<gene>
    <name evidence="10" type="primary">ATP25</name>
    <name evidence="10" type="ORF">FE257_001565</name>
</gene>
<comment type="function">
    <text evidence="1">Probable mitochondrial mRNA stabilization factor.</text>
</comment>
<dbReference type="Gene3D" id="3.30.460.10">
    <property type="entry name" value="Beta Polymerase, domain 2"/>
    <property type="match status" value="1"/>
</dbReference>
<feature type="compositionally biased region" description="Polar residues" evidence="9">
    <location>
        <begin position="292"/>
        <end position="320"/>
    </location>
</feature>
<comment type="function">
    <text evidence="8">Mitochondrial mRNA stabilization factor.</text>
</comment>
<keyword evidence="6 8" id="KW-0496">Mitochondrion</keyword>
<keyword evidence="4 8" id="KW-0999">Mitochondrion inner membrane</keyword>
<reference evidence="10" key="2">
    <citation type="submission" date="2020-02" db="EMBL/GenBank/DDBJ databases">
        <authorList>
            <person name="Gilchrist C.L.M."/>
            <person name="Chooi Y.-H."/>
        </authorList>
    </citation>
    <scope>NUCLEOTIDE SEQUENCE</scope>
    <source>
        <strain evidence="10">MST-FP2251</strain>
    </source>
</reference>
<sequence length="613" mass="69213">MNRTLLRGAWRHQDLVRSLPSVTRVSASRQLFPIHSICKANIRAFTSQPRLHSEQSSPNSSAPGSKETVEKSEAQTQSSHIPWYLREESPVSETPQVASRDQIPELPEDPPAILPDVLEYTFKDLGLDDLKLMDLRSLESPPPLGANVIMIIGTARSVKHLNVSADRMCRWLRSTYKLSPYADGLLGRNELKIKLRRKARRARLASRSGAMFDDKDDGITTGWICVNAGVVEEKPVEDQDLSRFEGFGKTVRGTRIVIQMFTEEKRFDVDIETLWQRTLDRAERDKRKYSEAASQTQSEETANSSISEAPSGPTPKSTMSFPFQQTRRFHSSGAAMTAESDGVVEKRPRNKSAHMKEISWEVELERLSEKEVIDELQSICTALSTETSSMLKKKLYVAFSHCVASNYKISDKLGLAIFAALLPGPAQATHNLRDRNLALRVLDYLAARGMNVLNMEVFNIIYKSAIYEARGDQEKALQNGREVFKVFETFNVPFDIKGARTFMVSSFQNGDYDSFWHMWHQIPLQNDTRTAEDYTMLFDLHADLGDETRAQECVSSWAPMMKREEPPLPLQGELVQNLMACLLVVDRNIAETAQAGSSDLALLWRECEDSLNV</sequence>
<evidence type="ECO:0000256" key="1">
    <source>
        <dbReference type="ARBA" id="ARBA00003470"/>
    </source>
</evidence>
<reference evidence="10" key="1">
    <citation type="journal article" date="2019" name="Beilstein J. Org. Chem.">
        <title>Nanangenines: drimane sesquiterpenoids as the dominant metabolite cohort of a novel Australian fungus, Aspergillus nanangensis.</title>
        <authorList>
            <person name="Lacey H.J."/>
            <person name="Gilchrist C.L.M."/>
            <person name="Crombie A."/>
            <person name="Kalaitzis J.A."/>
            <person name="Vuong D."/>
            <person name="Rutledge P.J."/>
            <person name="Turner P."/>
            <person name="Pitt J.I."/>
            <person name="Lacey E."/>
            <person name="Chooi Y.H."/>
            <person name="Piggott A.M."/>
        </authorList>
    </citation>
    <scope>NUCLEOTIDE SEQUENCE</scope>
    <source>
        <strain evidence="10">MST-FP2251</strain>
    </source>
</reference>
<name>A0AAD4CTJ7_ASPNN</name>
<evidence type="ECO:0000256" key="5">
    <source>
        <dbReference type="ARBA" id="ARBA00022946"/>
    </source>
</evidence>
<organism evidence="10 11">
    <name type="scientific">Aspergillus nanangensis</name>
    <dbReference type="NCBI Taxonomy" id="2582783"/>
    <lineage>
        <taxon>Eukaryota</taxon>
        <taxon>Fungi</taxon>
        <taxon>Dikarya</taxon>
        <taxon>Ascomycota</taxon>
        <taxon>Pezizomycotina</taxon>
        <taxon>Eurotiomycetes</taxon>
        <taxon>Eurotiomycetidae</taxon>
        <taxon>Eurotiales</taxon>
        <taxon>Aspergillaceae</taxon>
        <taxon>Aspergillus</taxon>
        <taxon>Aspergillus subgen. Circumdati</taxon>
    </lineage>
</organism>
<evidence type="ECO:0000256" key="8">
    <source>
        <dbReference type="RuleBase" id="RU367062"/>
    </source>
</evidence>
<keyword evidence="5 8" id="KW-0809">Transit peptide</keyword>
<dbReference type="GO" id="GO:0140053">
    <property type="term" value="P:mitochondrial gene expression"/>
    <property type="evidence" value="ECO:0007669"/>
    <property type="project" value="UniProtKB-UniRule"/>
</dbReference>
<feature type="region of interest" description="Disordered" evidence="9">
    <location>
        <begin position="48"/>
        <end position="109"/>
    </location>
</feature>
<dbReference type="Proteomes" id="UP001194746">
    <property type="component" value="Unassembled WGS sequence"/>
</dbReference>
<keyword evidence="11" id="KW-1185">Reference proteome</keyword>
<dbReference type="EMBL" id="VCAU01000012">
    <property type="protein sequence ID" value="KAF9892456.1"/>
    <property type="molecule type" value="Genomic_DNA"/>
</dbReference>
<dbReference type="FunFam" id="3.30.460.10:FF:000044">
    <property type="entry name" value="ATPase synthesis protein 25, mitochondrial"/>
    <property type="match status" value="1"/>
</dbReference>
<dbReference type="PANTHER" id="PTHR28087:SF1">
    <property type="entry name" value="ATPASE SYNTHESIS PROTEIN 25, MITOCHONDRIAL"/>
    <property type="match status" value="1"/>
</dbReference>